<proteinExistence type="predicted"/>
<feature type="region of interest" description="Disordered" evidence="1">
    <location>
        <begin position="1"/>
        <end position="76"/>
    </location>
</feature>
<dbReference type="KEGG" id="zca:118356420"/>
<dbReference type="RefSeq" id="XP_035580785.1">
    <property type="nucleotide sequence ID" value="XM_035724892.1"/>
</dbReference>
<feature type="compositionally biased region" description="Pro residues" evidence="1">
    <location>
        <begin position="150"/>
        <end position="160"/>
    </location>
</feature>
<gene>
    <name evidence="3" type="primary">LOC118356420</name>
</gene>
<evidence type="ECO:0000313" key="3">
    <source>
        <dbReference type="RefSeq" id="XP_035580785.1"/>
    </source>
</evidence>
<dbReference type="AlphaFoldDB" id="A0A6P9F146"/>
<organism evidence="2 3">
    <name type="scientific">Zalophus californianus</name>
    <name type="common">California sealion</name>
    <dbReference type="NCBI Taxonomy" id="9704"/>
    <lineage>
        <taxon>Eukaryota</taxon>
        <taxon>Metazoa</taxon>
        <taxon>Chordata</taxon>
        <taxon>Craniata</taxon>
        <taxon>Vertebrata</taxon>
        <taxon>Euteleostomi</taxon>
        <taxon>Mammalia</taxon>
        <taxon>Eutheria</taxon>
        <taxon>Laurasiatheria</taxon>
        <taxon>Carnivora</taxon>
        <taxon>Caniformia</taxon>
        <taxon>Pinnipedia</taxon>
        <taxon>Otariidae</taxon>
        <taxon>Zalophus</taxon>
    </lineage>
</organism>
<name>A0A6P9F146_ZALCA</name>
<sequence length="234" mass="23383">MAGGTGGRRGAQSGGAAGGAGRRAEEAAGRGAPEEEEERGGGRPRQAWPAGAGGLGARGRRPSRPGPGAAGGAARRAALALRVGLRSARGPEAAAAAAAPAAAAAGRERGSGGGGGAAAARPGAAQPHSAPCSAGGPAGRRRPRPRPRPRPPATPSPLPELPRRPAAWCARHRVFPPPRTAAFETCGSWALSGLSWRPLPQALHPLVIQSLPAPYRPRSDPPVDQPVPIKPLPN</sequence>
<protein>
    <submittedName>
        <fullName evidence="3">Translation initiation factor IF-2-like</fullName>
    </submittedName>
</protein>
<dbReference type="Proteomes" id="UP000515165">
    <property type="component" value="Chromosome 17"/>
</dbReference>
<feature type="compositionally biased region" description="Basic residues" evidence="1">
    <location>
        <begin position="139"/>
        <end position="149"/>
    </location>
</feature>
<reference evidence="3" key="1">
    <citation type="submission" date="2025-08" db="UniProtKB">
        <authorList>
            <consortium name="RefSeq"/>
        </authorList>
    </citation>
    <scope>IDENTIFICATION</scope>
    <source>
        <tissue evidence="3">Blood</tissue>
    </source>
</reference>
<feature type="compositionally biased region" description="Low complexity" evidence="1">
    <location>
        <begin position="118"/>
        <end position="135"/>
    </location>
</feature>
<accession>A0A6P9F146</accession>
<feature type="compositionally biased region" description="Pro residues" evidence="1">
    <location>
        <begin position="223"/>
        <end position="234"/>
    </location>
</feature>
<feature type="region of interest" description="Disordered" evidence="1">
    <location>
        <begin position="212"/>
        <end position="234"/>
    </location>
</feature>
<keyword evidence="2" id="KW-1185">Reference proteome</keyword>
<feature type="compositionally biased region" description="Low complexity" evidence="1">
    <location>
        <begin position="88"/>
        <end position="105"/>
    </location>
</feature>
<feature type="compositionally biased region" description="Gly residues" evidence="1">
    <location>
        <begin position="1"/>
        <end position="21"/>
    </location>
</feature>
<feature type="region of interest" description="Disordered" evidence="1">
    <location>
        <begin position="88"/>
        <end position="163"/>
    </location>
</feature>
<evidence type="ECO:0000256" key="1">
    <source>
        <dbReference type="SAM" id="MobiDB-lite"/>
    </source>
</evidence>
<evidence type="ECO:0000313" key="2">
    <source>
        <dbReference type="Proteomes" id="UP000515165"/>
    </source>
</evidence>
<dbReference type="GeneID" id="118356420"/>